<dbReference type="OrthoDB" id="659547at2759"/>
<dbReference type="EMBL" id="PQIB02000005">
    <property type="protein sequence ID" value="RLN15694.1"/>
    <property type="molecule type" value="Genomic_DNA"/>
</dbReference>
<gene>
    <name evidence="8" type="ORF">C2845_PM02G24590</name>
</gene>
<dbReference type="InterPro" id="IPR016140">
    <property type="entry name" value="Bifunc_inhib/LTP/seed_store"/>
</dbReference>
<evidence type="ECO:0000259" key="7">
    <source>
        <dbReference type="Pfam" id="PF14368"/>
    </source>
</evidence>
<accession>A0A3L6S4Z4</accession>
<dbReference type="AlphaFoldDB" id="A0A3L6S4Z4"/>
<feature type="chain" id="PRO_5018034306" evidence="6">
    <location>
        <begin position="24"/>
        <end position="211"/>
    </location>
</feature>
<keyword evidence="2 6" id="KW-0732">Signal</keyword>
<dbReference type="Proteomes" id="UP000275267">
    <property type="component" value="Unassembled WGS sequence"/>
</dbReference>
<keyword evidence="9" id="KW-1185">Reference proteome</keyword>
<keyword evidence="3" id="KW-1015">Disulfide bond</keyword>
<evidence type="ECO:0000256" key="3">
    <source>
        <dbReference type="ARBA" id="ARBA00023157"/>
    </source>
</evidence>
<protein>
    <submittedName>
        <fullName evidence="8">Non-specific lipid transfer protein-like 1 isoform X2</fullName>
    </submittedName>
</protein>
<dbReference type="SUPFAM" id="SSF47699">
    <property type="entry name" value="Bifunctional inhibitor/lipid-transfer protein/seed storage 2S albumin"/>
    <property type="match status" value="1"/>
</dbReference>
<keyword evidence="4" id="KW-0325">Glycoprotein</keyword>
<evidence type="ECO:0000313" key="8">
    <source>
        <dbReference type="EMBL" id="RLN15694.1"/>
    </source>
</evidence>
<dbReference type="Pfam" id="PF14368">
    <property type="entry name" value="LTP_2"/>
    <property type="match status" value="1"/>
</dbReference>
<feature type="region of interest" description="Disordered" evidence="5">
    <location>
        <begin position="167"/>
        <end position="193"/>
    </location>
</feature>
<comment type="caution">
    <text evidence="8">The sequence shown here is derived from an EMBL/GenBank/DDBJ whole genome shotgun (WGS) entry which is preliminary data.</text>
</comment>
<dbReference type="STRING" id="4540.A0A3L6S4Z4"/>
<dbReference type="Gene3D" id="1.10.110.10">
    <property type="entry name" value="Plant lipid-transfer and hydrophobic proteins"/>
    <property type="match status" value="1"/>
</dbReference>
<reference evidence="9" key="1">
    <citation type="journal article" date="2019" name="Nat. Commun.">
        <title>The genome of broomcorn millet.</title>
        <authorList>
            <person name="Zou C."/>
            <person name="Miki D."/>
            <person name="Li D."/>
            <person name="Tang Q."/>
            <person name="Xiao L."/>
            <person name="Rajput S."/>
            <person name="Deng P."/>
            <person name="Jia W."/>
            <person name="Huang R."/>
            <person name="Zhang M."/>
            <person name="Sun Y."/>
            <person name="Hu J."/>
            <person name="Fu X."/>
            <person name="Schnable P.S."/>
            <person name="Li F."/>
            <person name="Zhang H."/>
            <person name="Feng B."/>
            <person name="Zhu X."/>
            <person name="Liu R."/>
            <person name="Schnable J.C."/>
            <person name="Zhu J.-K."/>
            <person name="Zhang H."/>
        </authorList>
    </citation>
    <scope>NUCLEOTIDE SEQUENCE [LARGE SCALE GENOMIC DNA]</scope>
</reference>
<evidence type="ECO:0000256" key="4">
    <source>
        <dbReference type="ARBA" id="ARBA00023180"/>
    </source>
</evidence>
<evidence type="ECO:0000256" key="1">
    <source>
        <dbReference type="ARBA" id="ARBA00009748"/>
    </source>
</evidence>
<organism evidence="8 9">
    <name type="scientific">Panicum miliaceum</name>
    <name type="common">Proso millet</name>
    <name type="synonym">Broomcorn millet</name>
    <dbReference type="NCBI Taxonomy" id="4540"/>
    <lineage>
        <taxon>Eukaryota</taxon>
        <taxon>Viridiplantae</taxon>
        <taxon>Streptophyta</taxon>
        <taxon>Embryophyta</taxon>
        <taxon>Tracheophyta</taxon>
        <taxon>Spermatophyta</taxon>
        <taxon>Magnoliopsida</taxon>
        <taxon>Liliopsida</taxon>
        <taxon>Poales</taxon>
        <taxon>Poaceae</taxon>
        <taxon>PACMAD clade</taxon>
        <taxon>Panicoideae</taxon>
        <taxon>Panicodae</taxon>
        <taxon>Paniceae</taxon>
        <taxon>Panicinae</taxon>
        <taxon>Panicum</taxon>
        <taxon>Panicum sect. Panicum</taxon>
    </lineage>
</organism>
<feature type="signal peptide" evidence="6">
    <location>
        <begin position="1"/>
        <end position="23"/>
    </location>
</feature>
<evidence type="ECO:0000256" key="2">
    <source>
        <dbReference type="ARBA" id="ARBA00022729"/>
    </source>
</evidence>
<evidence type="ECO:0000256" key="6">
    <source>
        <dbReference type="SAM" id="SignalP"/>
    </source>
</evidence>
<sequence>MALTARASAVACLLLALAASAAGAGSHSPAPAPAVDCFAAASSLLDCMGYVSPRSTEKTPSKACCGEVKTAVANPTTVNCLCTLAGSKDLPVAIDMKRVLALPGACGASNAAFSKCHISAGSPTEVCRVSRFQTAFVLHDDPSHEKLLSIPPTCAICYRRIIERRGDRDTTTAPGGGELSDDGDRPRGRRGGPAARLLLPLLSWGYLRSDA</sequence>
<feature type="domain" description="Bifunctional inhibitor/plant lipid transfer protein/seed storage helical" evidence="7">
    <location>
        <begin position="22"/>
        <end position="116"/>
    </location>
</feature>
<dbReference type="InterPro" id="IPR043325">
    <property type="entry name" value="LTSS"/>
</dbReference>
<dbReference type="PANTHER" id="PTHR33044">
    <property type="entry name" value="BIFUNCTIONAL INHIBITOR/LIPID-TRANSFER PROTEIN/SEED STORAGE 2S ALBUMIN SUPERFAMILY PROTEIN-RELATED"/>
    <property type="match status" value="1"/>
</dbReference>
<name>A0A3L6S4Z4_PANMI</name>
<comment type="similarity">
    <text evidence="1">Belongs to the plant LTP family.</text>
</comment>
<dbReference type="InterPro" id="IPR036312">
    <property type="entry name" value="Bifun_inhib/LTP/seed_sf"/>
</dbReference>
<evidence type="ECO:0000256" key="5">
    <source>
        <dbReference type="SAM" id="MobiDB-lite"/>
    </source>
</evidence>
<evidence type="ECO:0000313" key="9">
    <source>
        <dbReference type="Proteomes" id="UP000275267"/>
    </source>
</evidence>
<dbReference type="CDD" id="cd00010">
    <property type="entry name" value="AAI_LTSS"/>
    <property type="match status" value="1"/>
</dbReference>
<proteinExistence type="inferred from homology"/>